<evidence type="ECO:0000313" key="2">
    <source>
        <dbReference type="EMBL" id="KNC78601.1"/>
    </source>
</evidence>
<dbReference type="STRING" id="667725.A0A0L0FQ15"/>
<accession>A0A0L0FQ15</accession>
<dbReference type="eggNOG" id="ENOG502S4AT">
    <property type="taxonomic scope" value="Eukaryota"/>
</dbReference>
<dbReference type="InterPro" id="IPR029016">
    <property type="entry name" value="GAF-like_dom_sf"/>
</dbReference>
<proteinExistence type="predicted"/>
<dbReference type="Gene3D" id="3.30.450.40">
    <property type="match status" value="1"/>
</dbReference>
<organism evidence="2 3">
    <name type="scientific">Sphaeroforma arctica JP610</name>
    <dbReference type="NCBI Taxonomy" id="667725"/>
    <lineage>
        <taxon>Eukaryota</taxon>
        <taxon>Ichthyosporea</taxon>
        <taxon>Ichthyophonida</taxon>
        <taxon>Sphaeroforma</taxon>
    </lineage>
</organism>
<evidence type="ECO:0000313" key="3">
    <source>
        <dbReference type="Proteomes" id="UP000054560"/>
    </source>
</evidence>
<feature type="non-terminal residue" evidence="2">
    <location>
        <position position="291"/>
    </location>
</feature>
<dbReference type="SMART" id="SM00065">
    <property type="entry name" value="GAF"/>
    <property type="match status" value="1"/>
</dbReference>
<keyword evidence="3" id="KW-1185">Reference proteome</keyword>
<reference evidence="2 3" key="1">
    <citation type="submission" date="2011-02" db="EMBL/GenBank/DDBJ databases">
        <title>The Genome Sequence of Sphaeroforma arctica JP610.</title>
        <authorList>
            <consortium name="The Broad Institute Genome Sequencing Platform"/>
            <person name="Russ C."/>
            <person name="Cuomo C."/>
            <person name="Young S.K."/>
            <person name="Zeng Q."/>
            <person name="Gargeya S."/>
            <person name="Alvarado L."/>
            <person name="Berlin A."/>
            <person name="Chapman S.B."/>
            <person name="Chen Z."/>
            <person name="Freedman E."/>
            <person name="Gellesch M."/>
            <person name="Goldberg J."/>
            <person name="Griggs A."/>
            <person name="Gujja S."/>
            <person name="Heilman E."/>
            <person name="Heiman D."/>
            <person name="Howarth C."/>
            <person name="Mehta T."/>
            <person name="Neiman D."/>
            <person name="Pearson M."/>
            <person name="Roberts A."/>
            <person name="Saif S."/>
            <person name="Shea T."/>
            <person name="Shenoy N."/>
            <person name="Sisk P."/>
            <person name="Stolte C."/>
            <person name="Sykes S."/>
            <person name="White J."/>
            <person name="Yandava C."/>
            <person name="Burger G."/>
            <person name="Gray M.W."/>
            <person name="Holland P.W.H."/>
            <person name="King N."/>
            <person name="Lang F.B.F."/>
            <person name="Roger A.J."/>
            <person name="Ruiz-Trillo I."/>
            <person name="Haas B."/>
            <person name="Nusbaum C."/>
            <person name="Birren B."/>
        </authorList>
    </citation>
    <scope>NUCLEOTIDE SEQUENCE [LARGE SCALE GENOMIC DNA]</scope>
    <source>
        <strain evidence="2 3">JP610</strain>
    </source>
</reference>
<dbReference type="Proteomes" id="UP000054560">
    <property type="component" value="Unassembled WGS sequence"/>
</dbReference>
<dbReference type="PANTHER" id="PTHR43102">
    <property type="entry name" value="SLR1143 PROTEIN"/>
    <property type="match status" value="1"/>
</dbReference>
<name>A0A0L0FQ15_9EUKA</name>
<dbReference type="InterPro" id="IPR003018">
    <property type="entry name" value="GAF"/>
</dbReference>
<dbReference type="GeneID" id="25909475"/>
<feature type="domain" description="GAF" evidence="1">
    <location>
        <begin position="39"/>
        <end position="182"/>
    </location>
</feature>
<dbReference type="EMBL" id="KQ242459">
    <property type="protein sequence ID" value="KNC78601.1"/>
    <property type="molecule type" value="Genomic_DNA"/>
</dbReference>
<dbReference type="PANTHER" id="PTHR43102:SF2">
    <property type="entry name" value="GAF DOMAIN-CONTAINING PROTEIN"/>
    <property type="match status" value="1"/>
</dbReference>
<dbReference type="OrthoDB" id="303614at2759"/>
<dbReference type="SUPFAM" id="SSF55781">
    <property type="entry name" value="GAF domain-like"/>
    <property type="match status" value="1"/>
</dbReference>
<dbReference type="RefSeq" id="XP_014152503.1">
    <property type="nucleotide sequence ID" value="XM_014297028.1"/>
</dbReference>
<sequence>MSDVYDASRLWEFPVVPENEDMRERVLEEYSFDTHRDNNLSTFVQSLANSLATITRCKVVCLTIVKGDKQIFYGNHGLKVNTTPRSQSFCAHAINKPKEPLIVLNALEDNRFAENPLVLGDPNIRFYHGVPLVNMDGAALGALCSINDQPSRLRPDQEAALNLMAKMCVAQLELVRIFRMARFDDDENRAKRAKTIKHIRNVLGKNIAFLPSSNARLHVHIENSGNVYDEFEKLLRDENGSMMMFFQLGKEQNLEQLMFWQLTEVYRERPCVEYLVGAVDAFLITNSQYEV</sequence>
<evidence type="ECO:0000259" key="1">
    <source>
        <dbReference type="SMART" id="SM00065"/>
    </source>
</evidence>
<dbReference type="Pfam" id="PF01590">
    <property type="entry name" value="GAF"/>
    <property type="match status" value="1"/>
</dbReference>
<gene>
    <name evidence="2" type="ORF">SARC_08971</name>
</gene>
<protein>
    <recommendedName>
        <fullName evidence="1">GAF domain-containing protein</fullName>
    </recommendedName>
</protein>
<dbReference type="AlphaFoldDB" id="A0A0L0FQ15"/>